<dbReference type="PANTHER" id="PTHR28608:SF1">
    <property type="entry name" value="INTEGRATOR COMPLEX SUBUNIT 2"/>
    <property type="match status" value="1"/>
</dbReference>
<organism evidence="5 6">
    <name type="scientific">Iphiclides podalirius</name>
    <name type="common">scarce swallowtail</name>
    <dbReference type="NCBI Taxonomy" id="110791"/>
    <lineage>
        <taxon>Eukaryota</taxon>
        <taxon>Metazoa</taxon>
        <taxon>Ecdysozoa</taxon>
        <taxon>Arthropoda</taxon>
        <taxon>Hexapoda</taxon>
        <taxon>Insecta</taxon>
        <taxon>Pterygota</taxon>
        <taxon>Neoptera</taxon>
        <taxon>Endopterygota</taxon>
        <taxon>Lepidoptera</taxon>
        <taxon>Glossata</taxon>
        <taxon>Ditrysia</taxon>
        <taxon>Papilionoidea</taxon>
        <taxon>Papilionidae</taxon>
        <taxon>Papilioninae</taxon>
        <taxon>Iphiclides</taxon>
    </lineage>
</organism>
<proteinExistence type="inferred from homology"/>
<dbReference type="PANTHER" id="PTHR28608">
    <property type="entry name" value="INTEGRATOR COMPLEX SUBUNIT 2"/>
    <property type="match status" value="1"/>
</dbReference>
<evidence type="ECO:0000313" key="6">
    <source>
        <dbReference type="Proteomes" id="UP000837857"/>
    </source>
</evidence>
<evidence type="ECO:0000256" key="1">
    <source>
        <dbReference type="ARBA" id="ARBA00004123"/>
    </source>
</evidence>
<evidence type="ECO:0000256" key="2">
    <source>
        <dbReference type="ARBA" id="ARBA00006705"/>
    </source>
</evidence>
<dbReference type="EMBL" id="OW152816">
    <property type="protein sequence ID" value="CAH2066577.1"/>
    <property type="molecule type" value="Genomic_DNA"/>
</dbReference>
<comment type="similarity">
    <text evidence="2">Belongs to the Integrator subunit 2 family.</text>
</comment>
<sequence>MDGNEEGGDNPPSSKRDQGALKTSYPGRSGIGGGVDVTLYCSEAKKEILTLLSGIDLVNFIVSLLSIEFHTLEVDLKKEQQMRQKSGTQNTESFLIPNVVNGICNDFEQSDSARRVRLVLSEILQMQAQIAECQQNKNNNSDCSVKPSELFDNDVYLEEITDVICISLAELPNLLNITDIVEVLLHVNKGPIIISWVVANMPDTLYEVAESLVVSAEKGEEGGIRAKALISLCAMCPYLAATVRAKAVSACRLPALVLNLTLIHHPDGLVPFISGLLLGSDQTTRGWGIAGIKFQDDEVSGLLRLVTQKPPPTPAGVRFVSLSLCMILACPSLMAASEHEKNAIEWVQWLVKEEAYFESNSGVTASFGEMLLLIAIHFHSGQLAAVGELVCATLGMRVPVRPNGLARIKQAFTQEIFTEQVVTAHAVKVPRLYTQLCQL</sequence>
<dbReference type="PRINTS" id="PR02105">
    <property type="entry name" value="INTSUBUNIT2"/>
</dbReference>
<feature type="non-terminal residue" evidence="5">
    <location>
        <position position="1"/>
    </location>
</feature>
<evidence type="ECO:0000256" key="4">
    <source>
        <dbReference type="SAM" id="MobiDB-lite"/>
    </source>
</evidence>
<keyword evidence="3" id="KW-0539">Nucleus</keyword>
<dbReference type="Pfam" id="PF14750">
    <property type="entry name" value="INTS2"/>
    <property type="match status" value="2"/>
</dbReference>
<comment type="subcellular location">
    <subcellularLocation>
        <location evidence="1">Nucleus</location>
    </subcellularLocation>
</comment>
<gene>
    <name evidence="5" type="ORF">IPOD504_LOCUS13488</name>
</gene>
<dbReference type="InterPro" id="IPR026236">
    <property type="entry name" value="Int2_metazoa"/>
</dbReference>
<feature type="region of interest" description="Disordered" evidence="4">
    <location>
        <begin position="1"/>
        <end position="27"/>
    </location>
</feature>
<keyword evidence="6" id="KW-1185">Reference proteome</keyword>
<evidence type="ECO:0000256" key="3">
    <source>
        <dbReference type="ARBA" id="ARBA00023242"/>
    </source>
</evidence>
<dbReference type="Proteomes" id="UP000837857">
    <property type="component" value="Chromosome 4"/>
</dbReference>
<dbReference type="InterPro" id="IPR029321">
    <property type="entry name" value="INTS2"/>
</dbReference>
<reference evidence="5" key="1">
    <citation type="submission" date="2022-03" db="EMBL/GenBank/DDBJ databases">
        <authorList>
            <person name="Martin H S."/>
        </authorList>
    </citation>
    <scope>NUCLEOTIDE SEQUENCE</scope>
</reference>
<evidence type="ECO:0000313" key="5">
    <source>
        <dbReference type="EMBL" id="CAH2066577.1"/>
    </source>
</evidence>
<accession>A0ABN8ITA0</accession>
<name>A0ABN8ITA0_9NEOP</name>
<protein>
    <submittedName>
        <fullName evidence="5">Uncharacterized protein</fullName>
    </submittedName>
</protein>